<reference evidence="4 5" key="1">
    <citation type="submission" date="2019-02" db="EMBL/GenBank/DDBJ databases">
        <title>Deep-cultivation of Planctomycetes and their phenomic and genomic characterization uncovers novel biology.</title>
        <authorList>
            <person name="Wiegand S."/>
            <person name="Jogler M."/>
            <person name="Boedeker C."/>
            <person name="Pinto D."/>
            <person name="Vollmers J."/>
            <person name="Rivas-Marin E."/>
            <person name="Kohn T."/>
            <person name="Peeters S.H."/>
            <person name="Heuer A."/>
            <person name="Rast P."/>
            <person name="Oberbeckmann S."/>
            <person name="Bunk B."/>
            <person name="Jeske O."/>
            <person name="Meyerdierks A."/>
            <person name="Storesund J.E."/>
            <person name="Kallscheuer N."/>
            <person name="Luecker S."/>
            <person name="Lage O.M."/>
            <person name="Pohl T."/>
            <person name="Merkel B.J."/>
            <person name="Hornburger P."/>
            <person name="Mueller R.-W."/>
            <person name="Bruemmer F."/>
            <person name="Labrenz M."/>
            <person name="Spormann A.M."/>
            <person name="Op den Camp H."/>
            <person name="Overmann J."/>
            <person name="Amann R."/>
            <person name="Jetten M.S.M."/>
            <person name="Mascher T."/>
            <person name="Medema M.H."/>
            <person name="Devos D.P."/>
            <person name="Kaster A.-K."/>
            <person name="Ovreas L."/>
            <person name="Rohde M."/>
            <person name="Galperin M.Y."/>
            <person name="Jogler C."/>
        </authorList>
    </citation>
    <scope>NUCLEOTIDE SEQUENCE [LARGE SCALE GENOMIC DNA]</scope>
    <source>
        <strain evidence="4 5">Spa11</strain>
    </source>
</reference>
<proteinExistence type="predicted"/>
<feature type="region of interest" description="Disordered" evidence="1">
    <location>
        <begin position="281"/>
        <end position="305"/>
    </location>
</feature>
<organism evidence="4 5">
    <name type="scientific">Botrimarina mediterranea</name>
    <dbReference type="NCBI Taxonomy" id="2528022"/>
    <lineage>
        <taxon>Bacteria</taxon>
        <taxon>Pseudomonadati</taxon>
        <taxon>Planctomycetota</taxon>
        <taxon>Planctomycetia</taxon>
        <taxon>Pirellulales</taxon>
        <taxon>Lacipirellulaceae</taxon>
        <taxon>Botrimarina</taxon>
    </lineage>
</organism>
<dbReference type="RefSeq" id="WP_197529875.1">
    <property type="nucleotide sequence ID" value="NZ_CP036349.1"/>
</dbReference>
<evidence type="ECO:0000313" key="4">
    <source>
        <dbReference type="EMBL" id="QDV73848.1"/>
    </source>
</evidence>
<name>A0A518K7R6_9BACT</name>
<sequence length="1110" mass="123693">MSKTPRIEPFVADAGDDLADEQALIAAFIEQVNATRQRYYQDLDLKSIAAGRSLLGASPEAARKFVLAAVQQVRHWDRMAERVRSQGENELARINAHHLPGWEEVWGKRIAAATVVKTLTRRKLPFERADLLLALQWCAESNQLNSRWYPIGNIVRALQRFAEETELDAEFISALQGFASQLRGVYDKDTKRYATVVEQMAASAADDEESEPNMAEWRPTPRPAPVGTEAVLTRLKQHLGVLHADLPCETSPTGPDAFALRSDSPLADEHRLLTGVLEEVTGTGDYHSPNPQKLKHGKQLSHPPDDRAASLFLAAAERQMETLLEPEGDLGNPAEWQARYAANAMIGIVRRLRIPWTRGEAFDALLYLSTRRPESRPVGDQTLGELIELVERYAEEEALTEGERFALHRFRMTLVAGPALGSVSDHVRRVTDLVGDGAAFCLAPGEAWSDAVNQDFSRWSLREQKRWVSFFSHLLTATASKPSSKWLKSASEAVALVGETRLLEHLSRWLPEVARGRTVSQFGYYAGDARGAADTMQDENALALRGLLWLMPTLGDRERLTRLISEVTLSAYKKVPGVGPRAVKVGNAGVYALSEMGTIDAVGQLAVLKVRVKFGTAQKEIEKAFTKTAASLGLPRDEIEEMGVPSYGLTEVGRLIEEFGEYEAEIEVTGADACLAWRDRHGKPLKSVPAKVSKEHADELKDLRQSLKDIKAILPAQRDRIDSMFLAQRTWPISAWRERYLEHPLVGTIAGRLIWCVDGEPVSFIEGVATDLDGSVVGHGATAEITLWHPVGRPVEEVVAWRRRLEELRITQPFKQAHREVYLLTAAEENTRTYSNRFAAHVLRQHQFNALCSARGWKNQLRLMVDDSYAPPTKRLPGWGLRAEFWVEGIGEEYETDTNESGSYLYLATDQVRFYRDGAAENWAHAGGGGYTTAAADAGEQGVNEPLPLDQIPPLVFSEVMRDVDLFVGVASVGNDPNWNDGGPDGRYQNYWTSYSFGDLSATAATRKEVLERLVPRLKIASRCSFTDRFLVVQGDLRTYKIHLGSGNILMEPNDEYLCIVPDSRSRAKEEEVYLPFEGDRTLSIILSKALMLAADKNIQDTTILRQINR</sequence>
<feature type="region of interest" description="Disordered" evidence="1">
    <location>
        <begin position="202"/>
        <end position="224"/>
    </location>
</feature>
<dbReference type="EMBL" id="CP036349">
    <property type="protein sequence ID" value="QDV73848.1"/>
    <property type="molecule type" value="Genomic_DNA"/>
</dbReference>
<dbReference type="KEGG" id="bmei:Spa11_20470"/>
<evidence type="ECO:0000256" key="1">
    <source>
        <dbReference type="SAM" id="MobiDB-lite"/>
    </source>
</evidence>
<accession>A0A518K7R6</accession>
<evidence type="ECO:0000259" key="2">
    <source>
        <dbReference type="Pfam" id="PF13569"/>
    </source>
</evidence>
<dbReference type="Proteomes" id="UP000316426">
    <property type="component" value="Chromosome"/>
</dbReference>
<dbReference type="InterPro" id="IPR056639">
    <property type="entry name" value="DUF7737"/>
</dbReference>
<dbReference type="Pfam" id="PF13569">
    <property type="entry name" value="DUF4132"/>
    <property type="match status" value="1"/>
</dbReference>
<dbReference type="InterPro" id="IPR025406">
    <property type="entry name" value="DUF4132"/>
</dbReference>
<protein>
    <submittedName>
        <fullName evidence="4">Uncharacterized protein</fullName>
    </submittedName>
</protein>
<feature type="domain" description="DUF7737" evidence="3">
    <location>
        <begin position="1005"/>
        <end position="1108"/>
    </location>
</feature>
<dbReference type="AlphaFoldDB" id="A0A518K7R6"/>
<evidence type="ECO:0000313" key="5">
    <source>
        <dbReference type="Proteomes" id="UP000316426"/>
    </source>
</evidence>
<evidence type="ECO:0000259" key="3">
    <source>
        <dbReference type="Pfam" id="PF24879"/>
    </source>
</evidence>
<keyword evidence="5" id="KW-1185">Reference proteome</keyword>
<feature type="domain" description="DUF4132" evidence="2">
    <location>
        <begin position="682"/>
        <end position="857"/>
    </location>
</feature>
<gene>
    <name evidence="4" type="ORF">Spa11_20470</name>
</gene>
<dbReference type="Pfam" id="PF24879">
    <property type="entry name" value="DUF7737"/>
    <property type="match status" value="1"/>
</dbReference>